<organism evidence="2 3">
    <name type="scientific">Deinococcus maricopensis (strain DSM 21211 / LMG 22137 / NRRL B-23946 / LB-34)</name>
    <dbReference type="NCBI Taxonomy" id="709986"/>
    <lineage>
        <taxon>Bacteria</taxon>
        <taxon>Thermotogati</taxon>
        <taxon>Deinococcota</taxon>
        <taxon>Deinococci</taxon>
        <taxon>Deinococcales</taxon>
        <taxon>Deinococcaceae</taxon>
        <taxon>Deinococcus</taxon>
    </lineage>
</organism>
<dbReference type="OrthoDB" id="1522627at2"/>
<name>E8U9Z3_DEIML</name>
<feature type="chain" id="PRO_5003228513" description="FG-GAP repeat protein" evidence="1">
    <location>
        <begin position="18"/>
        <end position="269"/>
    </location>
</feature>
<evidence type="ECO:0008006" key="4">
    <source>
        <dbReference type="Google" id="ProtNLM"/>
    </source>
</evidence>
<keyword evidence="3" id="KW-1185">Reference proteome</keyword>
<evidence type="ECO:0000313" key="2">
    <source>
        <dbReference type="EMBL" id="ADV67882.1"/>
    </source>
</evidence>
<dbReference type="EMBL" id="CP002454">
    <property type="protein sequence ID" value="ADV67882.1"/>
    <property type="molecule type" value="Genomic_DNA"/>
</dbReference>
<evidence type="ECO:0000256" key="1">
    <source>
        <dbReference type="SAM" id="SignalP"/>
    </source>
</evidence>
<keyword evidence="1" id="KW-0732">Signal</keyword>
<protein>
    <recommendedName>
        <fullName evidence="4">FG-GAP repeat protein</fullName>
    </recommendedName>
</protein>
<dbReference type="RefSeq" id="WP_013557387.1">
    <property type="nucleotide sequence ID" value="NC_014958.1"/>
</dbReference>
<dbReference type="AlphaFoldDB" id="E8U9Z3"/>
<dbReference type="KEGG" id="dmr:Deima_2244"/>
<proteinExistence type="predicted"/>
<dbReference type="HOGENOM" id="CLU_1154952_0_0_0"/>
<accession>E8U9Z3</accession>
<reference evidence="2 3" key="1">
    <citation type="journal article" date="2011" name="Stand. Genomic Sci.">
        <title>Complete genome sequence of Deinococcus maricopensis type strain (LB-34).</title>
        <authorList>
            <person name="Pukall R."/>
            <person name="Zeytun A."/>
            <person name="Lucas S."/>
            <person name="Lapidus A."/>
            <person name="Hammon N."/>
            <person name="Deshpande S."/>
            <person name="Nolan M."/>
            <person name="Cheng J.F."/>
            <person name="Pitluck S."/>
            <person name="Liolios K."/>
            <person name="Pagani I."/>
            <person name="Mikhailova N."/>
            <person name="Ivanova N."/>
            <person name="Mavromatis K."/>
            <person name="Pati A."/>
            <person name="Tapia R."/>
            <person name="Han C."/>
            <person name="Goodwin L."/>
            <person name="Chen A."/>
            <person name="Palaniappan K."/>
            <person name="Land M."/>
            <person name="Hauser L."/>
            <person name="Chang Y.J."/>
            <person name="Jeffries C.D."/>
            <person name="Brambilla E.M."/>
            <person name="Rohde M."/>
            <person name="Goker M."/>
            <person name="Detter J.C."/>
            <person name="Woyke T."/>
            <person name="Bristow J."/>
            <person name="Eisen J.A."/>
            <person name="Markowitz V."/>
            <person name="Hugenholtz P."/>
            <person name="Kyrpides N.C."/>
            <person name="Klenk H.P."/>
        </authorList>
    </citation>
    <scope>NUCLEOTIDE SEQUENCE [LARGE SCALE GENOMIC DNA]</scope>
    <source>
        <strain evidence="3">DSM 21211 / LMG 22137 / NRRL B-23946 / LB-34</strain>
    </source>
</reference>
<dbReference type="Proteomes" id="UP000008635">
    <property type="component" value="Chromosome"/>
</dbReference>
<dbReference type="eggNOG" id="ENOG503350R">
    <property type="taxonomic scope" value="Bacteria"/>
</dbReference>
<feature type="signal peptide" evidence="1">
    <location>
        <begin position="1"/>
        <end position="17"/>
    </location>
</feature>
<gene>
    <name evidence="2" type="ordered locus">Deima_2244</name>
</gene>
<sequence length="269" mass="28980" precursor="true">MKRALAILTLLLGGASAANSTAPLAWGPYTVTVTPRTDAANSTARAVVRRGNDVVFTATGWNIEAFLEPLRPGGLPELVLTGFSGGAHCCSTYAIFTADTGTPTNLAVIWGGNYGGRFVDLNGDGNREMILGIDSLAYYDYSYAGSPSLLTVLGWDGVRLADRTRAYAYVPAQNAARDLARLNPKTGADDENNRSALSGYFGNMILAGRGPEAEQLLNTRVFPAAPSLRTWFTAHRSDLINATYAQPEGRVRVEQRKTYNLDLQEDEQP</sequence>
<reference evidence="3" key="2">
    <citation type="submission" date="2011-01" db="EMBL/GenBank/DDBJ databases">
        <title>The complete genome of Deinococcus maricopensis DSM 21211.</title>
        <authorList>
            <consortium name="US DOE Joint Genome Institute (JGI-PGF)"/>
            <person name="Lucas S."/>
            <person name="Copeland A."/>
            <person name="Lapidus A."/>
            <person name="Goodwin L."/>
            <person name="Pitluck S."/>
            <person name="Kyrpides N."/>
            <person name="Mavromatis K."/>
            <person name="Pagani I."/>
            <person name="Ivanova N."/>
            <person name="Ovchinnikova G."/>
            <person name="Zeytun A."/>
            <person name="Detter J.C."/>
            <person name="Han C."/>
            <person name="Land M."/>
            <person name="Hauser L."/>
            <person name="Markowitz V."/>
            <person name="Cheng J.-F."/>
            <person name="Hugenholtz P."/>
            <person name="Woyke T."/>
            <person name="Wu D."/>
            <person name="Pukall R."/>
            <person name="Gehrich-Schroeter G."/>
            <person name="Brambilla E."/>
            <person name="Klenk H.-P."/>
            <person name="Eisen J.A."/>
        </authorList>
    </citation>
    <scope>NUCLEOTIDE SEQUENCE [LARGE SCALE GENOMIC DNA]</scope>
    <source>
        <strain evidence="3">DSM 21211 / LMG 22137 / NRRL B-23946 / LB-34</strain>
    </source>
</reference>
<evidence type="ECO:0000313" key="3">
    <source>
        <dbReference type="Proteomes" id="UP000008635"/>
    </source>
</evidence>
<dbReference type="STRING" id="709986.Deima_2244"/>